<dbReference type="GO" id="GO:0005737">
    <property type="term" value="C:cytoplasm"/>
    <property type="evidence" value="ECO:0007669"/>
    <property type="project" value="TreeGrafter"/>
</dbReference>
<reference evidence="2" key="1">
    <citation type="submission" date="2016-11" db="UniProtKB">
        <authorList>
            <consortium name="WormBaseParasite"/>
        </authorList>
    </citation>
    <scope>IDENTIFICATION</scope>
    <source>
        <strain evidence="2">pt0022</strain>
    </source>
</reference>
<comment type="similarity">
    <text evidence="1">Belongs to the MYG1 family.</text>
</comment>
<dbReference type="STRING" id="6293.A0A1I8EEE3"/>
<dbReference type="PANTHER" id="PTHR11215:SF1">
    <property type="entry name" value="MYG1 EXONUCLEASE"/>
    <property type="match status" value="1"/>
</dbReference>
<dbReference type="WBParaSite" id="maker-PairedContig_1697-snap-gene-1.11-mRNA-1">
    <property type="protein sequence ID" value="maker-PairedContig_1697-snap-gene-1.11-mRNA-1"/>
    <property type="gene ID" value="maker-PairedContig_1697-snap-gene-1.11"/>
</dbReference>
<dbReference type="AlphaFoldDB" id="A0A1I8EEE3"/>
<name>A0A1I8EEE3_WUCBA</name>
<evidence type="ECO:0000256" key="1">
    <source>
        <dbReference type="ARBA" id="ARBA00010105"/>
    </source>
</evidence>
<dbReference type="Pfam" id="PF03690">
    <property type="entry name" value="MYG1_exonuc"/>
    <property type="match status" value="1"/>
</dbReference>
<accession>A0A1I8EEE3</accession>
<dbReference type="GO" id="GO:0005634">
    <property type="term" value="C:nucleus"/>
    <property type="evidence" value="ECO:0007669"/>
    <property type="project" value="TreeGrafter"/>
</dbReference>
<organism evidence="2">
    <name type="scientific">Wuchereria bancrofti</name>
    <dbReference type="NCBI Taxonomy" id="6293"/>
    <lineage>
        <taxon>Eukaryota</taxon>
        <taxon>Metazoa</taxon>
        <taxon>Ecdysozoa</taxon>
        <taxon>Nematoda</taxon>
        <taxon>Chromadorea</taxon>
        <taxon>Rhabditida</taxon>
        <taxon>Spirurina</taxon>
        <taxon>Spiruromorpha</taxon>
        <taxon>Filarioidea</taxon>
        <taxon>Onchocercidae</taxon>
        <taxon>Wuchereria</taxon>
    </lineage>
</organism>
<dbReference type="InterPro" id="IPR003226">
    <property type="entry name" value="MYG1_exonuclease"/>
</dbReference>
<evidence type="ECO:0000313" key="2">
    <source>
        <dbReference type="WBParaSite" id="maker-PairedContig_1697-snap-gene-1.11-mRNA-1"/>
    </source>
</evidence>
<dbReference type="PANTHER" id="PTHR11215">
    <property type="entry name" value="METAL DEPENDENT HYDROLASE - RELATED"/>
    <property type="match status" value="1"/>
</dbReference>
<proteinExistence type="inferred from homology"/>
<sequence>MSPHLSLSQYLCVASSALNEYNISFMPGVLTVHRPFLLSQAAYCHFKYFTMPKIGTHDGNFHCDEVFAIFLLKSLPEYNNYEVVRSRDKDVLSLCNIVVDVGGEYNHTAMKYDHHQRDFAHTMNTLGVMNFHTKLSSAGLIYAHFGKNVISALLGLQHDSIIDVLFKKIYETFVESIDAIDNGIAQFDGKPRYYLGGTLSSRISIFMMAIKLVDKEFNELLTYLHKSWLPARSHIINAVTHRYDVDKSGQIFCLEGGGMPWKDHFFLIEEQFHLKNDDIIYVIYEDNVNSQWRVQAIPVNERQPFENRLPLPEAWRGLRDAELTKVADIPGCIFVHPSGFIGGNKSMQGVIEMARKSLSLAGKYKN</sequence>
<protein>
    <submittedName>
        <fullName evidence="2">Uncharacterized protein</fullName>
    </submittedName>
</protein>